<reference evidence="1" key="1">
    <citation type="submission" date="2017-10" db="EMBL/GenBank/DDBJ databases">
        <title>Complete sequence of p911021-tetA.</title>
        <authorList>
            <person name="Feng J."/>
            <person name="Zeng L."/>
            <person name="Jiang X."/>
            <person name="Zhan Z."/>
            <person name="Luo W."/>
            <person name="Zhao Y."/>
            <person name="Tong Y."/>
            <person name="Zhou D."/>
        </authorList>
    </citation>
    <scope>NUCLEOTIDE SEQUENCE</scope>
    <source>
        <plasmid evidence="1">p911021-tetA</plasmid>
    </source>
</reference>
<name>A0A2R4NF91_KLEPN</name>
<evidence type="ECO:0000313" key="1">
    <source>
        <dbReference type="EMBL" id="AVX34510.1"/>
    </source>
</evidence>
<proteinExistence type="predicted"/>
<organism evidence="1">
    <name type="scientific">Klebsiella pneumoniae</name>
    <dbReference type="NCBI Taxonomy" id="573"/>
    <lineage>
        <taxon>Bacteria</taxon>
        <taxon>Pseudomonadati</taxon>
        <taxon>Pseudomonadota</taxon>
        <taxon>Gammaproteobacteria</taxon>
        <taxon>Enterobacterales</taxon>
        <taxon>Enterobacteriaceae</taxon>
        <taxon>Klebsiella/Raoultella group</taxon>
        <taxon>Klebsiella</taxon>
        <taxon>Klebsiella pneumoniae complex</taxon>
    </lineage>
</organism>
<dbReference type="EMBL" id="MG288679">
    <property type="protein sequence ID" value="AVX34510.1"/>
    <property type="molecule type" value="Genomic_DNA"/>
</dbReference>
<sequence>MLAMHDIGTHCAELGDDICTLPVEPAYDLFCIITFYGYGHSYSQPVSGYGATCTLEMTGEQDSQTI</sequence>
<geneLocation type="plasmid" evidence="1">
    <name>p911021-tetA</name>
</geneLocation>
<accession>A0A2R4NF91</accession>
<keyword evidence="1" id="KW-0614">Plasmid</keyword>
<protein>
    <submittedName>
        <fullName evidence="1">Uncharacterized protein</fullName>
    </submittedName>
</protein>
<dbReference type="AlphaFoldDB" id="A0A2R4NF91"/>